<dbReference type="CTD" id="187563"/>
<dbReference type="KEGG" id="cel:CELE_R04A9.3"/>
<proteinExistence type="predicted"/>
<dbReference type="Proteomes" id="UP000001940">
    <property type="component" value="Chromosome X"/>
</dbReference>
<dbReference type="HOGENOM" id="CLU_925119_0_0_1"/>
<feature type="region of interest" description="Disordered" evidence="1">
    <location>
        <begin position="234"/>
        <end position="301"/>
    </location>
</feature>
<name>Q21692_CAEEL</name>
<dbReference type="GeneID" id="187563"/>
<dbReference type="UCSC" id="R04A9.3">
    <property type="organism name" value="c. elegans"/>
</dbReference>
<dbReference type="PIR" id="T16677">
    <property type="entry name" value="T16677"/>
</dbReference>
<dbReference type="eggNOG" id="ENOG502TK4P">
    <property type="taxonomic scope" value="Eukaryota"/>
</dbReference>
<evidence type="ECO:0000256" key="1">
    <source>
        <dbReference type="SAM" id="MobiDB-lite"/>
    </source>
</evidence>
<feature type="compositionally biased region" description="Acidic residues" evidence="1">
    <location>
        <begin position="240"/>
        <end position="253"/>
    </location>
</feature>
<organism evidence="2 3">
    <name type="scientific">Caenorhabditis elegans</name>
    <dbReference type="NCBI Taxonomy" id="6239"/>
    <lineage>
        <taxon>Eukaryota</taxon>
        <taxon>Metazoa</taxon>
        <taxon>Ecdysozoa</taxon>
        <taxon>Nematoda</taxon>
        <taxon>Chromadorea</taxon>
        <taxon>Rhabditida</taxon>
        <taxon>Rhabditina</taxon>
        <taxon>Rhabditomorpha</taxon>
        <taxon>Rhabditoidea</taxon>
        <taxon>Rhabditidae</taxon>
        <taxon>Peloderinae</taxon>
        <taxon>Caenorhabditis</taxon>
    </lineage>
</organism>
<dbReference type="WormBase" id="R04A9.3">
    <property type="protein sequence ID" value="CE35747"/>
    <property type="gene ID" value="WBGene00019863"/>
</dbReference>
<dbReference type="InParanoid" id="Q21692"/>
<reference evidence="2 3" key="1">
    <citation type="journal article" date="1998" name="Science">
        <title>Genome sequence of the nematode C. elegans: a platform for investigating biology.</title>
        <authorList>
            <consortium name="The C. elegans sequencing consortium"/>
            <person name="Sulson J.E."/>
            <person name="Waterston R."/>
        </authorList>
    </citation>
    <scope>NUCLEOTIDE SEQUENCE [LARGE SCALE GENOMIC DNA]</scope>
    <source>
        <strain evidence="2 3">Bristol N2</strain>
    </source>
</reference>
<gene>
    <name evidence="2" type="ORF">CELE_R04A9.3</name>
    <name evidence="2 4" type="ORF">R04A9.3</name>
</gene>
<evidence type="ECO:0000313" key="2">
    <source>
        <dbReference type="EMBL" id="CCD62911.1"/>
    </source>
</evidence>
<keyword evidence="3" id="KW-1185">Reference proteome</keyword>
<dbReference type="Bgee" id="WBGene00019863">
    <property type="expression patterns" value="Expressed in pharyngeal muscle cell (C elegans) and 3 other cell types or tissues"/>
</dbReference>
<dbReference type="FunCoup" id="Q21692">
    <property type="interactions" value="1"/>
</dbReference>
<feature type="compositionally biased region" description="Basic and acidic residues" evidence="1">
    <location>
        <begin position="254"/>
        <end position="285"/>
    </location>
</feature>
<protein>
    <submittedName>
        <fullName evidence="2">NPL domain-containing protein</fullName>
    </submittedName>
</protein>
<evidence type="ECO:0000313" key="4">
    <source>
        <dbReference type="WormBase" id="R04A9.3"/>
    </source>
</evidence>
<dbReference type="AlphaFoldDB" id="Q21692"/>
<dbReference type="RefSeq" id="NP_508093.2">
    <property type="nucleotide sequence ID" value="NM_075692.2"/>
</dbReference>
<evidence type="ECO:0000313" key="3">
    <source>
        <dbReference type="Proteomes" id="UP000001940"/>
    </source>
</evidence>
<sequence>MDENRMKRLEEMEFTYSICQAWWGDLKFNYKKKEIRSLRISVRNTGNTREVAFEFPVPSLDKQNSVSINLSAVDVSQVLYSSPQLCCSLPTSLILRLSAQGIQKIIEKVPVNVKKWESLLKNKQKTFQCFSDSLMFVIDPSNTNRFVCENNVKEITMTSYTEETTYFFHFIDNDWMNQLVSLKWTKSECMNLFVCLDERNYTKHYKTFGLLPKETTRQLSNGRELLTFKYQPPTTLTSIDDSENSDDDSDDEKIDSNNAEREELLLVENELKRQNNEDTSSERECSQPCTSAPPKKRGKNQ</sequence>
<dbReference type="EMBL" id="BX284606">
    <property type="protein sequence ID" value="CCD62911.1"/>
    <property type="molecule type" value="Genomic_DNA"/>
</dbReference>
<dbReference type="OMA" id="SERECSQ"/>
<dbReference type="AGR" id="WB:WBGene00019863"/>
<accession>Q21692</accession>
<dbReference type="PaxDb" id="6239-R04A9.3"/>